<evidence type="ECO:0000313" key="13">
    <source>
        <dbReference type="Proteomes" id="UP001479436"/>
    </source>
</evidence>
<evidence type="ECO:0000256" key="2">
    <source>
        <dbReference type="ARBA" id="ARBA00011056"/>
    </source>
</evidence>
<comment type="caution">
    <text evidence="12">The sequence shown here is derived from an EMBL/GenBank/DDBJ whole genome shotgun (WGS) entry which is preliminary data.</text>
</comment>
<evidence type="ECO:0000256" key="4">
    <source>
        <dbReference type="ARBA" id="ARBA00022816"/>
    </source>
</evidence>
<dbReference type="InterPro" id="IPR038506">
    <property type="entry name" value="GLE1-like_sf"/>
</dbReference>
<keyword evidence="5" id="KW-0653">Protein transport</keyword>
<keyword evidence="4" id="KW-0509">mRNA transport</keyword>
<keyword evidence="3" id="KW-0813">Transport</keyword>
<evidence type="ECO:0000256" key="8">
    <source>
        <dbReference type="ARBA" id="ARBA00023242"/>
    </source>
</evidence>
<evidence type="ECO:0000256" key="6">
    <source>
        <dbReference type="ARBA" id="ARBA00023010"/>
    </source>
</evidence>
<evidence type="ECO:0000256" key="11">
    <source>
        <dbReference type="SAM" id="Coils"/>
    </source>
</evidence>
<evidence type="ECO:0000256" key="1">
    <source>
        <dbReference type="ARBA" id="ARBA00004567"/>
    </source>
</evidence>
<keyword evidence="11" id="KW-0175">Coiled coil</keyword>
<sequence>MPIFNANSILESDSEEELFKTTREKHVSNLSTSTLYMSPKKSRENLDATRIVRLTFNDDPIDLHNQEISREAWNAGYRKANEMAEFQANSYTSPSRTLSLKEKIDQDAEESRKMLEKLTLERARDEEKTRIEFQSKNEAMRNRIDQVIRQKREEQERVEQIKREALEKAEKEKQDKAKRENDIKEARERHLKEEQDAKQKQEEAIVAKANAEEQAKANKLAQEEQAKNIQNAKFASPKALEMANKYRQMLQDINTQLKPKIQANKEVKNYCFSAKRSIRPKMGQLVNTAEDVNRITNELNNILSDARQKSPEVYRWIMNLTAKSVIDQAEAEVTVKQSTAYPLARVCVNLMNFHPEFLDILLVRFIKHCPYVVPQYFGKKASQSKEDYLKMIGFKKKDGDDWESEVQYNERMGGILALYAAIIQTSPENFQNPYGITHGWTWLARIVNLPPRPITPILINTFLEVAGPVFLKVYQDQAHKLLQLIIQSYLPLLPKESVAANTRLTSFLESYIQNGRNITGCEGQHYS</sequence>
<evidence type="ECO:0000256" key="10">
    <source>
        <dbReference type="ARBA" id="ARBA00029983"/>
    </source>
</evidence>
<comment type="subcellular location">
    <subcellularLocation>
        <location evidence="1">Nucleus</location>
        <location evidence="1">Nuclear pore complex</location>
    </subcellularLocation>
</comment>
<dbReference type="Gene3D" id="1.25.40.510">
    <property type="entry name" value="GLE1-like"/>
    <property type="match status" value="1"/>
</dbReference>
<organism evidence="12 13">
    <name type="scientific">Basidiobolus ranarum</name>
    <dbReference type="NCBI Taxonomy" id="34480"/>
    <lineage>
        <taxon>Eukaryota</taxon>
        <taxon>Fungi</taxon>
        <taxon>Fungi incertae sedis</taxon>
        <taxon>Zoopagomycota</taxon>
        <taxon>Entomophthoromycotina</taxon>
        <taxon>Basidiobolomycetes</taxon>
        <taxon>Basidiobolales</taxon>
        <taxon>Basidiobolaceae</taxon>
        <taxon>Basidiobolus</taxon>
    </lineage>
</organism>
<proteinExistence type="inferred from homology"/>
<reference evidence="12 13" key="1">
    <citation type="submission" date="2023-04" db="EMBL/GenBank/DDBJ databases">
        <title>Genome of Basidiobolus ranarum AG-B5.</title>
        <authorList>
            <person name="Stajich J.E."/>
            <person name="Carter-House D."/>
            <person name="Gryganskyi A."/>
        </authorList>
    </citation>
    <scope>NUCLEOTIDE SEQUENCE [LARGE SCALE GENOMIC DNA]</scope>
    <source>
        <strain evidence="12 13">AG-B5</strain>
    </source>
</reference>
<evidence type="ECO:0000256" key="3">
    <source>
        <dbReference type="ARBA" id="ARBA00022448"/>
    </source>
</evidence>
<evidence type="ECO:0000256" key="5">
    <source>
        <dbReference type="ARBA" id="ARBA00022927"/>
    </source>
</evidence>
<keyword evidence="13" id="KW-1185">Reference proteome</keyword>
<keyword evidence="8" id="KW-0539">Nucleus</keyword>
<evidence type="ECO:0000313" key="12">
    <source>
        <dbReference type="EMBL" id="KAK9761158.1"/>
    </source>
</evidence>
<protein>
    <recommendedName>
        <fullName evidence="9">mRNA export factor GLE1</fullName>
    </recommendedName>
    <alternativeName>
        <fullName evidence="10">Nucleoporin GLE1</fullName>
    </alternativeName>
</protein>
<name>A0ABR2WI32_9FUNG</name>
<dbReference type="PANTHER" id="PTHR12960:SF0">
    <property type="entry name" value="MRNA EXPORT FACTOR GLE1"/>
    <property type="match status" value="1"/>
</dbReference>
<dbReference type="Proteomes" id="UP001479436">
    <property type="component" value="Unassembled WGS sequence"/>
</dbReference>
<evidence type="ECO:0000256" key="7">
    <source>
        <dbReference type="ARBA" id="ARBA00023132"/>
    </source>
</evidence>
<feature type="coiled-coil region" evidence="11">
    <location>
        <begin position="101"/>
        <end position="232"/>
    </location>
</feature>
<dbReference type="EMBL" id="JASJQH010001532">
    <property type="protein sequence ID" value="KAK9761158.1"/>
    <property type="molecule type" value="Genomic_DNA"/>
</dbReference>
<evidence type="ECO:0000256" key="9">
    <source>
        <dbReference type="ARBA" id="ARBA00026227"/>
    </source>
</evidence>
<dbReference type="Pfam" id="PF07817">
    <property type="entry name" value="GLE1"/>
    <property type="match status" value="1"/>
</dbReference>
<keyword evidence="6" id="KW-0811">Translocation</keyword>
<comment type="similarity">
    <text evidence="2">Belongs to the GLE1 family.</text>
</comment>
<dbReference type="PANTHER" id="PTHR12960">
    <property type="entry name" value="GLE-1-RELATED"/>
    <property type="match status" value="1"/>
</dbReference>
<accession>A0ABR2WI32</accession>
<dbReference type="InterPro" id="IPR012476">
    <property type="entry name" value="GLE1"/>
</dbReference>
<gene>
    <name evidence="12" type="ORF">K7432_014147</name>
</gene>
<keyword evidence="7" id="KW-0906">Nuclear pore complex</keyword>